<evidence type="ECO:0000313" key="1">
    <source>
        <dbReference type="Proteomes" id="UP000038045"/>
    </source>
</evidence>
<reference evidence="2" key="1">
    <citation type="submission" date="2017-02" db="UniProtKB">
        <authorList>
            <consortium name="WormBaseParasite"/>
        </authorList>
    </citation>
    <scope>IDENTIFICATION</scope>
</reference>
<organism evidence="1 2">
    <name type="scientific">Parastrongyloides trichosuri</name>
    <name type="common">Possum-specific nematode worm</name>
    <dbReference type="NCBI Taxonomy" id="131310"/>
    <lineage>
        <taxon>Eukaryota</taxon>
        <taxon>Metazoa</taxon>
        <taxon>Ecdysozoa</taxon>
        <taxon>Nematoda</taxon>
        <taxon>Chromadorea</taxon>
        <taxon>Rhabditida</taxon>
        <taxon>Tylenchina</taxon>
        <taxon>Panagrolaimomorpha</taxon>
        <taxon>Strongyloidoidea</taxon>
        <taxon>Strongyloididae</taxon>
        <taxon>Parastrongyloides</taxon>
    </lineage>
</organism>
<proteinExistence type="predicted"/>
<dbReference type="Proteomes" id="UP000038045">
    <property type="component" value="Unplaced"/>
</dbReference>
<sequence>MKANSMMMNRVIRSTSKKNIFRKLENPYEENIGNKEIFDNVLTNIRNKEIKTKSSDMSNENKEHGSSHITSLNNVTDKIDNNFNIPKFFIGDDEEENISLKSNYYDFISDITKKNSLNNILSKSVLDITTYSEKKLSPFHSYQSLNDIKNRKTFFSNKEINRWNNLHSIDEGSKKEVREQEVNNKKLAVDNNLLSSSTKFNRSINKKATNLLQHVLKSNVQAIGQEDCEKIENVHCGLKRSHSHLSLKSLVNA</sequence>
<evidence type="ECO:0000313" key="2">
    <source>
        <dbReference type="WBParaSite" id="PTRK_0000180750.1"/>
    </source>
</evidence>
<accession>A0A0N4Z487</accession>
<protein>
    <submittedName>
        <fullName evidence="2">INCENP_ARK-bind domain-containing protein</fullName>
    </submittedName>
</protein>
<dbReference type="WBParaSite" id="PTRK_0000180750.1">
    <property type="protein sequence ID" value="PTRK_0000180750.1"/>
    <property type="gene ID" value="PTRK_0000180750"/>
</dbReference>
<keyword evidence="1" id="KW-1185">Reference proteome</keyword>
<name>A0A0N4Z487_PARTI</name>
<dbReference type="AlphaFoldDB" id="A0A0N4Z487"/>